<dbReference type="EMBL" id="JAIWYP010000007">
    <property type="protein sequence ID" value="KAH3796065.1"/>
    <property type="molecule type" value="Genomic_DNA"/>
</dbReference>
<reference evidence="1" key="2">
    <citation type="submission" date="2020-11" db="EMBL/GenBank/DDBJ databases">
        <authorList>
            <person name="McCartney M.A."/>
            <person name="Auch B."/>
            <person name="Kono T."/>
            <person name="Mallez S."/>
            <person name="Becker A."/>
            <person name="Gohl D.M."/>
            <person name="Silverstein K.A.T."/>
            <person name="Koren S."/>
            <person name="Bechman K.B."/>
            <person name="Herman A."/>
            <person name="Abrahante J.E."/>
            <person name="Garbe J."/>
        </authorList>
    </citation>
    <scope>NUCLEOTIDE SEQUENCE</scope>
    <source>
        <strain evidence="1">Duluth1</strain>
        <tissue evidence="1">Whole animal</tissue>
    </source>
</reference>
<accession>A0A9D4FGC0</accession>
<comment type="caution">
    <text evidence="1">The sequence shown here is derived from an EMBL/GenBank/DDBJ whole genome shotgun (WGS) entry which is preliminary data.</text>
</comment>
<dbReference type="Proteomes" id="UP000828390">
    <property type="component" value="Unassembled WGS sequence"/>
</dbReference>
<sequence>MGGVQLKGVSVVLDSRTERAAPYPALAEGVYDHMRYKALHKEPKESHVKLKHDLNKTFVNRFSFVI</sequence>
<dbReference type="AlphaFoldDB" id="A0A9D4FGC0"/>
<keyword evidence="2" id="KW-1185">Reference proteome</keyword>
<evidence type="ECO:0000313" key="1">
    <source>
        <dbReference type="EMBL" id="KAH3796065.1"/>
    </source>
</evidence>
<protein>
    <submittedName>
        <fullName evidence="1">Uncharacterized protein</fullName>
    </submittedName>
</protein>
<proteinExistence type="predicted"/>
<organism evidence="1 2">
    <name type="scientific">Dreissena polymorpha</name>
    <name type="common">Zebra mussel</name>
    <name type="synonym">Mytilus polymorpha</name>
    <dbReference type="NCBI Taxonomy" id="45954"/>
    <lineage>
        <taxon>Eukaryota</taxon>
        <taxon>Metazoa</taxon>
        <taxon>Spiralia</taxon>
        <taxon>Lophotrochozoa</taxon>
        <taxon>Mollusca</taxon>
        <taxon>Bivalvia</taxon>
        <taxon>Autobranchia</taxon>
        <taxon>Heteroconchia</taxon>
        <taxon>Euheterodonta</taxon>
        <taxon>Imparidentia</taxon>
        <taxon>Neoheterodontei</taxon>
        <taxon>Myida</taxon>
        <taxon>Dreissenoidea</taxon>
        <taxon>Dreissenidae</taxon>
        <taxon>Dreissena</taxon>
    </lineage>
</organism>
<reference evidence="1" key="1">
    <citation type="journal article" date="2019" name="bioRxiv">
        <title>The Genome of the Zebra Mussel, Dreissena polymorpha: A Resource for Invasive Species Research.</title>
        <authorList>
            <person name="McCartney M.A."/>
            <person name="Auch B."/>
            <person name="Kono T."/>
            <person name="Mallez S."/>
            <person name="Zhang Y."/>
            <person name="Obille A."/>
            <person name="Becker A."/>
            <person name="Abrahante J.E."/>
            <person name="Garbe J."/>
            <person name="Badalamenti J.P."/>
            <person name="Herman A."/>
            <person name="Mangelson H."/>
            <person name="Liachko I."/>
            <person name="Sullivan S."/>
            <person name="Sone E.D."/>
            <person name="Koren S."/>
            <person name="Silverstein K.A.T."/>
            <person name="Beckman K.B."/>
            <person name="Gohl D.M."/>
        </authorList>
    </citation>
    <scope>NUCLEOTIDE SEQUENCE</scope>
    <source>
        <strain evidence="1">Duluth1</strain>
        <tissue evidence="1">Whole animal</tissue>
    </source>
</reference>
<evidence type="ECO:0000313" key="2">
    <source>
        <dbReference type="Proteomes" id="UP000828390"/>
    </source>
</evidence>
<name>A0A9D4FGC0_DREPO</name>
<gene>
    <name evidence="1" type="ORF">DPMN_149631</name>
</gene>